<evidence type="ECO:0000313" key="2">
    <source>
        <dbReference type="EMBL" id="GGG14950.1"/>
    </source>
</evidence>
<protein>
    <submittedName>
        <fullName evidence="2">Uncharacterized protein</fullName>
    </submittedName>
</protein>
<feature type="compositionally biased region" description="Low complexity" evidence="1">
    <location>
        <begin position="230"/>
        <end position="240"/>
    </location>
</feature>
<name>A0A917FZ91_9BACL</name>
<gene>
    <name evidence="2" type="ORF">GCM10010912_69220</name>
</gene>
<feature type="region of interest" description="Disordered" evidence="1">
    <location>
        <begin position="221"/>
        <end position="240"/>
    </location>
</feature>
<reference evidence="2" key="2">
    <citation type="submission" date="2020-09" db="EMBL/GenBank/DDBJ databases">
        <authorList>
            <person name="Sun Q."/>
            <person name="Zhou Y."/>
        </authorList>
    </citation>
    <scope>NUCLEOTIDE SEQUENCE</scope>
    <source>
        <strain evidence="2">CGMCC 1.16134</strain>
    </source>
</reference>
<sequence length="877" mass="96491">MDVAESAPVLDNSAREILKGTLVSVHVPAAGDEPGGGIVKLGAIRQLALARGDTDDALDRLGNIEQRYGDTAHVSTETLELLKAFEDPLVPSLRPDLTAISRIPARELAAFAEALIEKRTEHMRGVKAADSPIEIGRSAQALNAAAIALRALTTGTATPPIGMLNLERIEMVPVGIQRGELVSTIPLAPGEETAVTYKEWSVTSKEFTTIVTDSLEEISETGVTDNTDLSQSTSSQSQHSNQFNITGTVQGGIPIISGSSTTGFTAQGSNSVSASESIKHARTTTMKASARSRREHKVTVSTTTETGTSQTSTRMLKNTNNVNPIRIDYFSLMRKWRVRLYRYGLRLTYDIVVPEPGSAMRRAYAKLELLRAQQGPFTFNVKRSDITTDRVNQDGNPDPNGIPKYQWLAERQGVSVKAYPAEPTPLTPTARDSTNGGWWFLDSEFDVPGGTRIREIRLDAQIGKDDSDDKMNFDVIGSYIEPGWQRRTEALIIRDHKIMSVVASGVPFMQGYTGHQKVTFFFHHSEQVLCRLTVHLELTPEAIEQWLTDVWNALYDAAQTKHFAQQQEIAASIAAIEEKLANVDTLTLRREESDEIMKCVLKFILGTDFDFMPANVLAAFVAANVDLQHGIGFDQPSLGLTPEQWTLVRQHEDVIRFINQAIEWENVVTFLYSYFWDVPPSWPFIRQLRHPDPTRQAFLRAGSARVVLTVRKGWEERWMRYAEGGSIGAPIPAPYLSIAREIAAYDDRNYPGIPPANPGRAAVHLQDAVFTTSTVDIAPSSNPVTIKVADSSGFVVDLPVIIDVEDERHIQEAQTVIAIPNTTNITVAKVMFAHRGTEAPVPILQPGEKGALIAEWNEYTPTSGTDIAVTSNLATIS</sequence>
<proteinExistence type="predicted"/>
<dbReference type="EMBL" id="BMKR01000079">
    <property type="protein sequence ID" value="GGG14950.1"/>
    <property type="molecule type" value="Genomic_DNA"/>
</dbReference>
<organism evidence="2 3">
    <name type="scientific">Paenibacillus albidus</name>
    <dbReference type="NCBI Taxonomy" id="2041023"/>
    <lineage>
        <taxon>Bacteria</taxon>
        <taxon>Bacillati</taxon>
        <taxon>Bacillota</taxon>
        <taxon>Bacilli</taxon>
        <taxon>Bacillales</taxon>
        <taxon>Paenibacillaceae</taxon>
        <taxon>Paenibacillus</taxon>
    </lineage>
</organism>
<dbReference type="RefSeq" id="WP_189032779.1">
    <property type="nucleotide sequence ID" value="NZ_BMKR01000079.1"/>
</dbReference>
<evidence type="ECO:0000313" key="3">
    <source>
        <dbReference type="Proteomes" id="UP000637643"/>
    </source>
</evidence>
<accession>A0A917FZ91</accession>
<comment type="caution">
    <text evidence="2">The sequence shown here is derived from an EMBL/GenBank/DDBJ whole genome shotgun (WGS) entry which is preliminary data.</text>
</comment>
<dbReference type="Proteomes" id="UP000637643">
    <property type="component" value="Unassembled WGS sequence"/>
</dbReference>
<reference evidence="2" key="1">
    <citation type="journal article" date="2014" name="Int. J. Syst. Evol. Microbiol.">
        <title>Complete genome sequence of Corynebacterium casei LMG S-19264T (=DSM 44701T), isolated from a smear-ripened cheese.</title>
        <authorList>
            <consortium name="US DOE Joint Genome Institute (JGI-PGF)"/>
            <person name="Walter F."/>
            <person name="Albersmeier A."/>
            <person name="Kalinowski J."/>
            <person name="Ruckert C."/>
        </authorList>
    </citation>
    <scope>NUCLEOTIDE SEQUENCE</scope>
    <source>
        <strain evidence="2">CGMCC 1.16134</strain>
    </source>
</reference>
<evidence type="ECO:0000256" key="1">
    <source>
        <dbReference type="SAM" id="MobiDB-lite"/>
    </source>
</evidence>
<keyword evidence="3" id="KW-1185">Reference proteome</keyword>
<dbReference type="AlphaFoldDB" id="A0A917FZ91"/>